<accession>A0ABZ3IHU1</accession>
<evidence type="ECO:0008006" key="4">
    <source>
        <dbReference type="Google" id="ProtNLM"/>
    </source>
</evidence>
<organism evidence="2 3">
    <name type="scientific">Sporomusa silvacetica DSM 10669</name>
    <dbReference type="NCBI Taxonomy" id="1123289"/>
    <lineage>
        <taxon>Bacteria</taxon>
        <taxon>Bacillati</taxon>
        <taxon>Bacillota</taxon>
        <taxon>Negativicutes</taxon>
        <taxon>Selenomonadales</taxon>
        <taxon>Sporomusaceae</taxon>
        <taxon>Sporomusa</taxon>
    </lineage>
</organism>
<keyword evidence="1" id="KW-0812">Transmembrane</keyword>
<evidence type="ECO:0000313" key="3">
    <source>
        <dbReference type="Proteomes" id="UP000216752"/>
    </source>
</evidence>
<dbReference type="InterPro" id="IPR032713">
    <property type="entry name" value="EmrE"/>
</dbReference>
<protein>
    <recommendedName>
        <fullName evidence="4">Multidrug resistance efflux transporter family protein</fullName>
    </recommendedName>
</protein>
<feature type="transmembrane region" description="Helical" evidence="1">
    <location>
        <begin position="260"/>
        <end position="282"/>
    </location>
</feature>
<feature type="transmembrane region" description="Helical" evidence="1">
    <location>
        <begin position="70"/>
        <end position="92"/>
    </location>
</feature>
<feature type="transmembrane region" description="Helical" evidence="1">
    <location>
        <begin position="198"/>
        <end position="222"/>
    </location>
</feature>
<feature type="transmembrane region" description="Helical" evidence="1">
    <location>
        <begin position="31"/>
        <end position="50"/>
    </location>
</feature>
<proteinExistence type="predicted"/>
<reference evidence="2" key="1">
    <citation type="submission" date="2024-05" db="EMBL/GenBank/DDBJ databases">
        <title>Isolation and characterization of Sporomusa carbonis sp. nov., a carboxydotrophic hydrogenogen in the genus of Sporomusa isolated from a charcoal burning pile.</title>
        <authorList>
            <person name="Boeer T."/>
            <person name="Rosenbaum F."/>
            <person name="Eysell L."/>
            <person name="Mueller V."/>
            <person name="Daniel R."/>
            <person name="Poehlein A."/>
        </authorList>
    </citation>
    <scope>NUCLEOTIDE SEQUENCE [LARGE SCALE GENOMIC DNA]</scope>
    <source>
        <strain evidence="2">DSM 10669</strain>
    </source>
</reference>
<dbReference type="EMBL" id="CP155573">
    <property type="protein sequence ID" value="XFO65246.1"/>
    <property type="molecule type" value="Genomic_DNA"/>
</dbReference>
<feature type="transmembrane region" description="Helical" evidence="1">
    <location>
        <begin position="160"/>
        <end position="177"/>
    </location>
</feature>
<feature type="transmembrane region" description="Helical" evidence="1">
    <location>
        <begin position="98"/>
        <end position="116"/>
    </location>
</feature>
<name>A0ABZ3IHU1_9FIRM</name>
<keyword evidence="1" id="KW-0472">Membrane</keyword>
<feature type="transmembrane region" description="Helical" evidence="1">
    <location>
        <begin position="288"/>
        <end position="307"/>
    </location>
</feature>
<feature type="transmembrane region" description="Helical" evidence="1">
    <location>
        <begin position="137"/>
        <end position="154"/>
    </location>
</feature>
<sequence>MQLIFIGILASLFFASTFILNRAMDLSGGSWIWSAALRYLFTVPFLVLIVMARRNMQGLLYEMKTKPREWLFWSSVGFGLFYAPLCFAAAYGPAWLVAGSWQITIVAGSLLVPFLSQEVKKFNDIQGKRQKLPVRELIISAFILLGVILIQARETENIDSSKLLIGILPVIIAAFAYPLGNRKMMLICEERLDVYQRVLGMTLASIPFWLVLSFYGIATIGLPSSGQVIQSFIVAILSGIIATMLFFYATDKAKGNPKQLAVVEATQAGEVAFTVIGEVLFLGGTLPIGWPLMGIIIIIIGMILHSINMDEKAI</sequence>
<dbReference type="Pfam" id="PF13536">
    <property type="entry name" value="EmrE"/>
    <property type="match status" value="1"/>
</dbReference>
<evidence type="ECO:0000313" key="2">
    <source>
        <dbReference type="EMBL" id="XFO65246.1"/>
    </source>
</evidence>
<evidence type="ECO:0000256" key="1">
    <source>
        <dbReference type="SAM" id="Phobius"/>
    </source>
</evidence>
<gene>
    <name evidence="2" type="ORF">SPSIL_013550</name>
</gene>
<keyword evidence="3" id="KW-1185">Reference proteome</keyword>
<feature type="transmembrane region" description="Helical" evidence="1">
    <location>
        <begin position="228"/>
        <end position="248"/>
    </location>
</feature>
<dbReference type="Proteomes" id="UP000216752">
    <property type="component" value="Chromosome"/>
</dbReference>
<keyword evidence="1" id="KW-1133">Transmembrane helix</keyword>